<evidence type="ECO:0000313" key="2">
    <source>
        <dbReference type="Proteomes" id="UP000479000"/>
    </source>
</evidence>
<keyword evidence="2" id="KW-1185">Reference proteome</keyword>
<accession>A0A6H5G9B6</accession>
<evidence type="ECO:0000313" key="1">
    <source>
        <dbReference type="EMBL" id="CAA9998839.1"/>
    </source>
</evidence>
<proteinExistence type="predicted"/>
<organism evidence="1 2">
    <name type="scientific">Nesidiocoris tenuis</name>
    <dbReference type="NCBI Taxonomy" id="355587"/>
    <lineage>
        <taxon>Eukaryota</taxon>
        <taxon>Metazoa</taxon>
        <taxon>Ecdysozoa</taxon>
        <taxon>Arthropoda</taxon>
        <taxon>Hexapoda</taxon>
        <taxon>Insecta</taxon>
        <taxon>Pterygota</taxon>
        <taxon>Neoptera</taxon>
        <taxon>Paraneoptera</taxon>
        <taxon>Hemiptera</taxon>
        <taxon>Heteroptera</taxon>
        <taxon>Panheteroptera</taxon>
        <taxon>Cimicomorpha</taxon>
        <taxon>Miridae</taxon>
        <taxon>Dicyphina</taxon>
        <taxon>Nesidiocoris</taxon>
    </lineage>
</organism>
<dbReference type="EMBL" id="CADCXU010007367">
    <property type="protein sequence ID" value="CAA9998839.1"/>
    <property type="molecule type" value="Genomic_DNA"/>
</dbReference>
<dbReference type="Proteomes" id="UP000479000">
    <property type="component" value="Unassembled WGS sequence"/>
</dbReference>
<dbReference type="AlphaFoldDB" id="A0A6H5G9B6"/>
<feature type="non-terminal residue" evidence="1">
    <location>
        <position position="75"/>
    </location>
</feature>
<sequence>MNVRPLRRQKLFKCSRADDSEELRSGTQHSHTYDITLLGGKNWCNIQNLARLACRRNSSGLSIMSGQIPMQLNRQ</sequence>
<gene>
    <name evidence="1" type="ORF">NTEN_LOCUS5122</name>
</gene>
<name>A0A6H5G9B6_9HEMI</name>
<reference evidence="1 2" key="1">
    <citation type="submission" date="2020-02" db="EMBL/GenBank/DDBJ databases">
        <authorList>
            <person name="Ferguson B K."/>
        </authorList>
    </citation>
    <scope>NUCLEOTIDE SEQUENCE [LARGE SCALE GENOMIC DNA]</scope>
</reference>
<protein>
    <submittedName>
        <fullName evidence="1">Uncharacterized protein</fullName>
    </submittedName>
</protein>